<evidence type="ECO:0000313" key="1">
    <source>
        <dbReference type="EMBL" id="SUM82829.1"/>
    </source>
</evidence>
<gene>
    <name evidence="1" type="ORF">NCTC7688_01391</name>
</gene>
<name>A0A380HND0_STASA</name>
<dbReference type="Proteomes" id="UP000254707">
    <property type="component" value="Unassembled WGS sequence"/>
</dbReference>
<sequence length="93" mass="10539">MGILFLIGLLIPVVYLMQLTKKKVAINLKRTINTIVISIISVLIVTILFIVFNHAKIEIWHTVISAIIVSIVWALLLSACYYVYQILSNNVKK</sequence>
<dbReference type="GeneID" id="3614948"/>
<dbReference type="RefSeq" id="WP_011302939.1">
    <property type="nucleotide sequence ID" value="NZ_CAXOKG010000001.1"/>
</dbReference>
<accession>A0A380HND0</accession>
<protein>
    <submittedName>
        <fullName evidence="1">Uncharacterized protein</fullName>
    </submittedName>
</protein>
<reference evidence="1 2" key="1">
    <citation type="submission" date="2018-06" db="EMBL/GenBank/DDBJ databases">
        <authorList>
            <consortium name="Pathogen Informatics"/>
            <person name="Doyle S."/>
        </authorList>
    </citation>
    <scope>NUCLEOTIDE SEQUENCE [LARGE SCALE GENOMIC DNA]</scope>
    <source>
        <strain evidence="1 2">NCTC7688</strain>
    </source>
</reference>
<proteinExistence type="predicted"/>
<evidence type="ECO:0000313" key="2">
    <source>
        <dbReference type="Proteomes" id="UP000254707"/>
    </source>
</evidence>
<dbReference type="AlphaFoldDB" id="A0A380HND0"/>
<organism evidence="1 2">
    <name type="scientific">Staphylococcus saprophyticus</name>
    <dbReference type="NCBI Taxonomy" id="29385"/>
    <lineage>
        <taxon>Bacteria</taxon>
        <taxon>Bacillati</taxon>
        <taxon>Bacillota</taxon>
        <taxon>Bacilli</taxon>
        <taxon>Bacillales</taxon>
        <taxon>Staphylococcaceae</taxon>
        <taxon>Staphylococcus</taxon>
    </lineage>
</organism>
<dbReference type="EMBL" id="UHED01000001">
    <property type="protein sequence ID" value="SUM82829.1"/>
    <property type="molecule type" value="Genomic_DNA"/>
</dbReference>